<evidence type="ECO:0008006" key="5">
    <source>
        <dbReference type="Google" id="ProtNLM"/>
    </source>
</evidence>
<evidence type="ECO:0000313" key="4">
    <source>
        <dbReference type="Proteomes" id="UP000315700"/>
    </source>
</evidence>
<dbReference type="KEGG" id="ccos:Pan44_54190"/>
<dbReference type="RefSeq" id="WP_145034702.1">
    <property type="nucleotide sequence ID" value="NZ_CP036271.1"/>
</dbReference>
<keyword evidence="4" id="KW-1185">Reference proteome</keyword>
<gene>
    <name evidence="3" type="ORF">Pan44_54190</name>
</gene>
<organism evidence="3 4">
    <name type="scientific">Caulifigura coniformis</name>
    <dbReference type="NCBI Taxonomy" id="2527983"/>
    <lineage>
        <taxon>Bacteria</taxon>
        <taxon>Pseudomonadati</taxon>
        <taxon>Planctomycetota</taxon>
        <taxon>Planctomycetia</taxon>
        <taxon>Planctomycetales</taxon>
        <taxon>Planctomycetaceae</taxon>
        <taxon>Caulifigura</taxon>
    </lineage>
</organism>
<dbReference type="InParanoid" id="A0A517SMJ8"/>
<evidence type="ECO:0000313" key="3">
    <source>
        <dbReference type="EMBL" id="QDT57351.1"/>
    </source>
</evidence>
<feature type="chain" id="PRO_5022129284" description="Chromosome partition protein Smc" evidence="2">
    <location>
        <begin position="23"/>
        <end position="467"/>
    </location>
</feature>
<protein>
    <recommendedName>
        <fullName evidence="5">Chromosome partition protein Smc</fullName>
    </recommendedName>
</protein>
<accession>A0A517SMJ8</accession>
<feature type="signal peptide" evidence="2">
    <location>
        <begin position="1"/>
        <end position="22"/>
    </location>
</feature>
<feature type="coiled-coil region" evidence="1">
    <location>
        <begin position="127"/>
        <end position="193"/>
    </location>
</feature>
<keyword evidence="1" id="KW-0175">Coiled coil</keyword>
<name>A0A517SMJ8_9PLAN</name>
<dbReference type="AlphaFoldDB" id="A0A517SMJ8"/>
<keyword evidence="2" id="KW-0732">Signal</keyword>
<evidence type="ECO:0000256" key="1">
    <source>
        <dbReference type="SAM" id="Coils"/>
    </source>
</evidence>
<evidence type="ECO:0000256" key="2">
    <source>
        <dbReference type="SAM" id="SignalP"/>
    </source>
</evidence>
<dbReference type="OrthoDB" id="277794at2"/>
<dbReference type="EMBL" id="CP036271">
    <property type="protein sequence ID" value="QDT57351.1"/>
    <property type="molecule type" value="Genomic_DNA"/>
</dbReference>
<proteinExistence type="predicted"/>
<reference evidence="3 4" key="1">
    <citation type="submission" date="2019-02" db="EMBL/GenBank/DDBJ databases">
        <title>Deep-cultivation of Planctomycetes and their phenomic and genomic characterization uncovers novel biology.</title>
        <authorList>
            <person name="Wiegand S."/>
            <person name="Jogler M."/>
            <person name="Boedeker C."/>
            <person name="Pinto D."/>
            <person name="Vollmers J."/>
            <person name="Rivas-Marin E."/>
            <person name="Kohn T."/>
            <person name="Peeters S.H."/>
            <person name="Heuer A."/>
            <person name="Rast P."/>
            <person name="Oberbeckmann S."/>
            <person name="Bunk B."/>
            <person name="Jeske O."/>
            <person name="Meyerdierks A."/>
            <person name="Storesund J.E."/>
            <person name="Kallscheuer N."/>
            <person name="Luecker S."/>
            <person name="Lage O.M."/>
            <person name="Pohl T."/>
            <person name="Merkel B.J."/>
            <person name="Hornburger P."/>
            <person name="Mueller R.-W."/>
            <person name="Bruemmer F."/>
            <person name="Labrenz M."/>
            <person name="Spormann A.M."/>
            <person name="Op den Camp H."/>
            <person name="Overmann J."/>
            <person name="Amann R."/>
            <person name="Jetten M.S.M."/>
            <person name="Mascher T."/>
            <person name="Medema M.H."/>
            <person name="Devos D.P."/>
            <person name="Kaster A.-K."/>
            <person name="Ovreas L."/>
            <person name="Rohde M."/>
            <person name="Galperin M.Y."/>
            <person name="Jogler C."/>
        </authorList>
    </citation>
    <scope>NUCLEOTIDE SEQUENCE [LARGE SCALE GENOMIC DNA]</scope>
    <source>
        <strain evidence="3 4">Pan44</strain>
    </source>
</reference>
<sequence length="467" mass="51726" precursor="true">MRSISAALGCLFFLNSVVSLQAQEKPKEVAPQETIQFEQDKAQAHMRELEQRMFRLAELIREAQPEDAARLKLGVERARDTLIADRMSQTSQLLSSLKLEQAASGQKEIIAELEELKRLLLSTDIDLQLKLEQLKKLKEARAKIEALVRKEKVQLNDTKAASDANRKDDFVALKESEERNKRLGEDLEQMLRQFGGAAASATGAVNGAVKNIGNAASKLGESNGGEANKEQQEAIDKLSKADANLAELQSGLEKELEAFVRQRVMETLAQMIVEQHQVRQTTEKLAPRVAEGRKETVVAVKRLSEAEEKIVQLGEEALGLCELVEFSMAFPPALRSVIDQMELVAAELSSGRANDSVIGREKQIEDDLQELLNALKQASRPSGASSGGQCSSCDGNLNKLLAEVKMLKWMEISLNKETRKVEAEFVGKPMQDPDLASRLKTLVEQQQKIQSITQRLHDSTCQDCLGK</sequence>
<dbReference type="Proteomes" id="UP000315700">
    <property type="component" value="Chromosome"/>
</dbReference>